<name>A0ABW2TBG4_9ACTN</name>
<dbReference type="Proteomes" id="UP001596514">
    <property type="component" value="Unassembled WGS sequence"/>
</dbReference>
<feature type="signal peptide" evidence="1">
    <location>
        <begin position="1"/>
        <end position="28"/>
    </location>
</feature>
<organism evidence="2 3">
    <name type="scientific">Streptosporangium amethystogenes subsp. fukuiense</name>
    <dbReference type="NCBI Taxonomy" id="698418"/>
    <lineage>
        <taxon>Bacteria</taxon>
        <taxon>Bacillati</taxon>
        <taxon>Actinomycetota</taxon>
        <taxon>Actinomycetes</taxon>
        <taxon>Streptosporangiales</taxon>
        <taxon>Streptosporangiaceae</taxon>
        <taxon>Streptosporangium</taxon>
    </lineage>
</organism>
<evidence type="ECO:0000256" key="1">
    <source>
        <dbReference type="SAM" id="SignalP"/>
    </source>
</evidence>
<comment type="caution">
    <text evidence="2">The sequence shown here is derived from an EMBL/GenBank/DDBJ whole genome shotgun (WGS) entry which is preliminary data.</text>
</comment>
<sequence length="135" mass="14605">MNMRQKAGLALAASTAVMTLATTAPAHAAPVTRSAHVMVVQTASENLAPTLGAVTPAAAVAAKKFSCSRVKGWKQRLACHAVMKAGGAWVWGKLEKEAKKGWASYSAAFNSLPRIFRSLLWNHKRYFYCLLSPWC</sequence>
<feature type="chain" id="PRO_5046439813" evidence="1">
    <location>
        <begin position="29"/>
        <end position="135"/>
    </location>
</feature>
<protein>
    <submittedName>
        <fullName evidence="2">Uncharacterized protein</fullName>
    </submittedName>
</protein>
<keyword evidence="1" id="KW-0732">Signal</keyword>
<reference evidence="3" key="1">
    <citation type="journal article" date="2019" name="Int. J. Syst. Evol. Microbiol.">
        <title>The Global Catalogue of Microorganisms (GCM) 10K type strain sequencing project: providing services to taxonomists for standard genome sequencing and annotation.</title>
        <authorList>
            <consortium name="The Broad Institute Genomics Platform"/>
            <consortium name="The Broad Institute Genome Sequencing Center for Infectious Disease"/>
            <person name="Wu L."/>
            <person name="Ma J."/>
        </authorList>
    </citation>
    <scope>NUCLEOTIDE SEQUENCE [LARGE SCALE GENOMIC DNA]</scope>
    <source>
        <strain evidence="3">JCM 10083</strain>
    </source>
</reference>
<dbReference type="EMBL" id="JBHTEE010000001">
    <property type="protein sequence ID" value="MFC7605064.1"/>
    <property type="molecule type" value="Genomic_DNA"/>
</dbReference>
<evidence type="ECO:0000313" key="2">
    <source>
        <dbReference type="EMBL" id="MFC7605064.1"/>
    </source>
</evidence>
<evidence type="ECO:0000313" key="3">
    <source>
        <dbReference type="Proteomes" id="UP001596514"/>
    </source>
</evidence>
<dbReference type="RefSeq" id="WP_343962432.1">
    <property type="nucleotide sequence ID" value="NZ_BAAAGK010000007.1"/>
</dbReference>
<accession>A0ABW2TBG4</accession>
<keyword evidence="3" id="KW-1185">Reference proteome</keyword>
<proteinExistence type="predicted"/>
<gene>
    <name evidence="2" type="ORF">ACFQVD_33645</name>
</gene>